<reference evidence="1 2" key="1">
    <citation type="submission" date="2019-06" db="EMBL/GenBank/DDBJ databases">
        <title>Wine fermentation using esterase from Monascus purpureus.</title>
        <authorList>
            <person name="Geng C."/>
            <person name="Zhang Y."/>
        </authorList>
    </citation>
    <scope>NUCLEOTIDE SEQUENCE [LARGE SCALE GENOMIC DNA]</scope>
    <source>
        <strain evidence="1">HQ1</strain>
    </source>
</reference>
<gene>
    <name evidence="1" type="ORF">MPDQ_005477</name>
</gene>
<organism evidence="1 2">
    <name type="scientific">Monascus purpureus</name>
    <name type="common">Red mold</name>
    <name type="synonym">Monascus anka</name>
    <dbReference type="NCBI Taxonomy" id="5098"/>
    <lineage>
        <taxon>Eukaryota</taxon>
        <taxon>Fungi</taxon>
        <taxon>Dikarya</taxon>
        <taxon>Ascomycota</taxon>
        <taxon>Pezizomycotina</taxon>
        <taxon>Eurotiomycetes</taxon>
        <taxon>Eurotiomycetidae</taxon>
        <taxon>Eurotiales</taxon>
        <taxon>Aspergillaceae</taxon>
        <taxon>Monascus</taxon>
    </lineage>
</organism>
<keyword evidence="2" id="KW-1185">Reference proteome</keyword>
<dbReference type="Gene3D" id="3.40.50.150">
    <property type="entry name" value="Vaccinia Virus protein VP39"/>
    <property type="match status" value="1"/>
</dbReference>
<dbReference type="SUPFAM" id="SSF53335">
    <property type="entry name" value="S-adenosyl-L-methionine-dependent methyltransferases"/>
    <property type="match status" value="1"/>
</dbReference>
<comment type="caution">
    <text evidence="1">The sequence shown here is derived from an EMBL/GenBank/DDBJ whole genome shotgun (WGS) entry which is preliminary data.</text>
</comment>
<dbReference type="CDD" id="cd02440">
    <property type="entry name" value="AdoMet_MTases"/>
    <property type="match status" value="1"/>
</dbReference>
<evidence type="ECO:0000313" key="2">
    <source>
        <dbReference type="Proteomes" id="UP000319663"/>
    </source>
</evidence>
<accession>A0A507QG58</accession>
<proteinExistence type="predicted"/>
<dbReference type="InterPro" id="IPR029063">
    <property type="entry name" value="SAM-dependent_MTases_sf"/>
</dbReference>
<dbReference type="AlphaFoldDB" id="A0A507QG58"/>
<dbReference type="EMBL" id="VIFY01000391">
    <property type="protein sequence ID" value="TQB67498.1"/>
    <property type="molecule type" value="Genomic_DNA"/>
</dbReference>
<dbReference type="Proteomes" id="UP000319663">
    <property type="component" value="Unassembled WGS sequence"/>
</dbReference>
<evidence type="ECO:0000313" key="1">
    <source>
        <dbReference type="EMBL" id="TQB67498.1"/>
    </source>
</evidence>
<dbReference type="Pfam" id="PF13489">
    <property type="entry name" value="Methyltransf_23"/>
    <property type="match status" value="1"/>
</dbReference>
<sequence>MPDAPATNSPLGVEQENNGNVSTYAGSVSDASYMGSVTSSILNYKYGSIIVPDDGLKLNYSDMKMAADTTRFPNDDIEQDGLDLSHHVYRLLLGGELQLAPIKDPKRVLDIGTGTGIWDMIFRTNILMLKSSVALSPNNRIESVLMNLGNDLSAIQPTWLPPNCRLEIDDFEHHWEYTNPYDFIHGRELEGCIQDHDRLFRQAFKNLVPGGYFEMASIEISINSDDGTHLEAKNWLHLRDLIIAASEKFGKSLKTVAT</sequence>
<name>A0A507QG58_MONPU</name>
<protein>
    <submittedName>
        <fullName evidence="1">Uncharacterized protein</fullName>
    </submittedName>
</protein>